<feature type="transmembrane region" description="Helical" evidence="1">
    <location>
        <begin position="38"/>
        <end position="58"/>
    </location>
</feature>
<name>A0A5R9RBQ8_9PSED</name>
<proteinExistence type="predicted"/>
<dbReference type="EMBL" id="SWDV01000002">
    <property type="protein sequence ID" value="TLX80702.1"/>
    <property type="molecule type" value="Genomic_DNA"/>
</dbReference>
<keyword evidence="1" id="KW-0812">Transmembrane</keyword>
<reference evidence="2 3" key="1">
    <citation type="submission" date="2019-04" db="EMBL/GenBank/DDBJ databases">
        <authorList>
            <person name="Li M."/>
        </authorList>
    </citation>
    <scope>NUCLEOTIDE SEQUENCE [LARGE SCALE GENOMIC DNA]</scope>
    <source>
        <strain evidence="2 3">LAM1902</strain>
    </source>
</reference>
<dbReference type="OrthoDB" id="8704054at2"/>
<keyword evidence="3" id="KW-1185">Reference proteome</keyword>
<protein>
    <submittedName>
        <fullName evidence="2">Uncharacterized protein</fullName>
    </submittedName>
</protein>
<organism evidence="2 3">
    <name type="scientific">Pseudomonas nicosulfuronedens</name>
    <dbReference type="NCBI Taxonomy" id="2571105"/>
    <lineage>
        <taxon>Bacteria</taxon>
        <taxon>Pseudomonadati</taxon>
        <taxon>Pseudomonadota</taxon>
        <taxon>Gammaproteobacteria</taxon>
        <taxon>Pseudomonadales</taxon>
        <taxon>Pseudomonadaceae</taxon>
        <taxon>Pseudomonas</taxon>
    </lineage>
</organism>
<feature type="transmembrane region" description="Helical" evidence="1">
    <location>
        <begin position="65"/>
        <end position="83"/>
    </location>
</feature>
<feature type="transmembrane region" description="Helical" evidence="1">
    <location>
        <begin position="103"/>
        <end position="129"/>
    </location>
</feature>
<evidence type="ECO:0000313" key="2">
    <source>
        <dbReference type="EMBL" id="TLX80702.1"/>
    </source>
</evidence>
<sequence length="140" mass="15546">MKRMLASVVGFLLLGWGQGLWALHPYRDNLTADVQSIGLWREMTPLLLFWALWVALAAWPNRAAACWQVALSSGVALLGWFWVDLCLYDSRVASWSTYSLAELAAEVAQVCGWPLLLAVLAYGGGWALVARRKIDDPKLV</sequence>
<dbReference type="RefSeq" id="WP_138520238.1">
    <property type="nucleotide sequence ID" value="NZ_JAOCBK010000001.1"/>
</dbReference>
<evidence type="ECO:0000256" key="1">
    <source>
        <dbReference type="SAM" id="Phobius"/>
    </source>
</evidence>
<accession>A0A5R9RBQ8</accession>
<gene>
    <name evidence="2" type="ORF">FAS41_03370</name>
</gene>
<dbReference type="Proteomes" id="UP000306635">
    <property type="component" value="Unassembled WGS sequence"/>
</dbReference>
<evidence type="ECO:0000313" key="3">
    <source>
        <dbReference type="Proteomes" id="UP000306635"/>
    </source>
</evidence>
<comment type="caution">
    <text evidence="2">The sequence shown here is derived from an EMBL/GenBank/DDBJ whole genome shotgun (WGS) entry which is preliminary data.</text>
</comment>
<keyword evidence="1" id="KW-1133">Transmembrane helix</keyword>
<keyword evidence="1" id="KW-0472">Membrane</keyword>
<dbReference type="AlphaFoldDB" id="A0A5R9RBQ8"/>